<evidence type="ECO:0000256" key="1">
    <source>
        <dbReference type="SAM" id="Phobius"/>
    </source>
</evidence>
<feature type="transmembrane region" description="Helical" evidence="1">
    <location>
        <begin position="198"/>
        <end position="220"/>
    </location>
</feature>
<keyword evidence="1" id="KW-1133">Transmembrane helix</keyword>
<protein>
    <submittedName>
        <fullName evidence="2">Uncharacterized protein</fullName>
    </submittedName>
</protein>
<gene>
    <name evidence="2" type="ORF">SAMN05216353_10755</name>
</gene>
<keyword evidence="3" id="KW-1185">Reference proteome</keyword>
<feature type="transmembrane region" description="Helical" evidence="1">
    <location>
        <begin position="227"/>
        <end position="251"/>
    </location>
</feature>
<feature type="transmembrane region" description="Helical" evidence="1">
    <location>
        <begin position="160"/>
        <end position="178"/>
    </location>
</feature>
<feature type="transmembrane region" description="Helical" evidence="1">
    <location>
        <begin position="120"/>
        <end position="139"/>
    </location>
</feature>
<keyword evidence="1" id="KW-0812">Transmembrane</keyword>
<name>A0A1I2L1M8_9BACI</name>
<evidence type="ECO:0000313" key="3">
    <source>
        <dbReference type="Proteomes" id="UP000198897"/>
    </source>
</evidence>
<feature type="transmembrane region" description="Helical" evidence="1">
    <location>
        <begin position="95"/>
        <end position="114"/>
    </location>
</feature>
<feature type="transmembrane region" description="Helical" evidence="1">
    <location>
        <begin position="7"/>
        <end position="26"/>
    </location>
</feature>
<accession>A0A1I2L1M8</accession>
<dbReference type="Proteomes" id="UP000198897">
    <property type="component" value="Unassembled WGS sequence"/>
</dbReference>
<evidence type="ECO:0000313" key="2">
    <source>
        <dbReference type="EMBL" id="SFF73232.1"/>
    </source>
</evidence>
<sequence length="307" mass="34308">MKFKKEITWLVYFASIVSLFVASIGVSSSHSSPSTSFQSIQGENIPLYGKGLYQLDSVSAAAQVIAQDWVTLLLGLPLLWFSLHWARRGSMKGRILLAGTIGYFLYTYASYALLLMYNDFFLLYVVLLSTSFFAFTLTMMSFDYEKLHQSFDATIPVKTIAGFLFFLAFLLLALWLSRILPAIINNTPPTGLEHYTTLVIQVLDLSFIVPAAILSGVLVLRKHAFGYLLATILIVKGMTMLTAITAMMANIMRAGEAVSIIELSLFPLLNIFVVYCLILMLKHVKEHKSVTGGPSHENTNRLRHQTR</sequence>
<organism evidence="2 3">
    <name type="scientific">Halobacillus alkaliphilus</name>
    <dbReference type="NCBI Taxonomy" id="396056"/>
    <lineage>
        <taxon>Bacteria</taxon>
        <taxon>Bacillati</taxon>
        <taxon>Bacillota</taxon>
        <taxon>Bacilli</taxon>
        <taxon>Bacillales</taxon>
        <taxon>Bacillaceae</taxon>
        <taxon>Halobacillus</taxon>
    </lineage>
</organism>
<feature type="transmembrane region" description="Helical" evidence="1">
    <location>
        <begin position="60"/>
        <end position="83"/>
    </location>
</feature>
<proteinExistence type="predicted"/>
<keyword evidence="1" id="KW-0472">Membrane</keyword>
<dbReference type="EMBL" id="FOOG01000007">
    <property type="protein sequence ID" value="SFF73232.1"/>
    <property type="molecule type" value="Genomic_DNA"/>
</dbReference>
<reference evidence="3" key="1">
    <citation type="submission" date="2016-10" db="EMBL/GenBank/DDBJ databases">
        <authorList>
            <person name="Varghese N."/>
            <person name="Submissions S."/>
        </authorList>
    </citation>
    <scope>NUCLEOTIDE SEQUENCE [LARGE SCALE GENOMIC DNA]</scope>
    <source>
        <strain evidence="3">FP5</strain>
    </source>
</reference>
<feature type="transmembrane region" description="Helical" evidence="1">
    <location>
        <begin position="257"/>
        <end position="281"/>
    </location>
</feature>
<dbReference type="AlphaFoldDB" id="A0A1I2L1M8"/>
<dbReference type="OrthoDB" id="3260635at2"/>